<reference evidence="1 2" key="1">
    <citation type="journal article" date="2008" name="Proc. Natl. Acad. Sci. U.S.A.">
        <title>The genome of Cyanothece 51142, a unicellular diazotrophic cyanobacterium important in the marine nitrogen cycle.</title>
        <authorList>
            <person name="Welsh E.A."/>
            <person name="Liberton M."/>
            <person name="Stoeckel J."/>
            <person name="Loh T."/>
            <person name="Elvitigala T."/>
            <person name="Wang C."/>
            <person name="Wollam A."/>
            <person name="Fulton R.S."/>
            <person name="Clifton S.W."/>
            <person name="Jacobs J.M."/>
            <person name="Aurora R."/>
            <person name="Ghosh B.K."/>
            <person name="Sherman L.A."/>
            <person name="Smith R.D."/>
            <person name="Wilson R.K."/>
            <person name="Pakrasi H.B."/>
        </authorList>
    </citation>
    <scope>NUCLEOTIDE SEQUENCE [LARGE SCALE GENOMIC DNA]</scope>
    <source>
        <strain evidence="2">ATCC 51142 / BH68</strain>
    </source>
</reference>
<keyword evidence="2" id="KW-1185">Reference proteome</keyword>
<proteinExistence type="predicted"/>
<evidence type="ECO:0000313" key="1">
    <source>
        <dbReference type="EMBL" id="ACB54372.1"/>
    </source>
</evidence>
<accession>B1X2L1</accession>
<dbReference type="eggNOG" id="ENOG502ZXPM">
    <property type="taxonomic scope" value="Bacteria"/>
</dbReference>
<dbReference type="KEGG" id="cyt:cce_5026"/>
<evidence type="ECO:0000313" key="2">
    <source>
        <dbReference type="Proteomes" id="UP000001203"/>
    </source>
</evidence>
<name>B1X2L1_CROS5</name>
<organism evidence="1 2">
    <name type="scientific">Crocosphaera subtropica (strain ATCC 51142 / BH68)</name>
    <name type="common">Cyanothece sp. (strain ATCC 51142)</name>
    <dbReference type="NCBI Taxonomy" id="43989"/>
    <lineage>
        <taxon>Bacteria</taxon>
        <taxon>Bacillati</taxon>
        <taxon>Cyanobacteriota</taxon>
        <taxon>Cyanophyceae</taxon>
        <taxon>Oscillatoriophycideae</taxon>
        <taxon>Chroococcales</taxon>
        <taxon>Aphanothecaceae</taxon>
        <taxon>Crocosphaera</taxon>
        <taxon>Crocosphaera subtropica</taxon>
    </lineage>
</organism>
<protein>
    <submittedName>
        <fullName evidence="1">Uncharacterized protein</fullName>
    </submittedName>
</protein>
<dbReference type="HOGENOM" id="CLU_920451_0_0_3"/>
<sequence length="302" mass="32834">MDNGQLKIDNYLSLKNKVVKRFLKLTIASLIVIPSPTLAQEETSNLNAQDVPVVYQQTREIYEDINDGDFVSAIRGILGLLGLLNPATEAAKVGTRGTEDPYETPDTPEKVYETQRYRDNVRAVEPQKISQGVFGPGQILRTFQAQQLDDAQDAAVTGYQGTFDAYRSSATKAFDSSVSASNVETLAKTAQDATASQDVLKAIAAQNKDLSDIGANRSDQLSQLAKTSYFQASQLLSANSQLSALNDKTQSMEMLGASQNYLSAQIKSSVNQGNYYEHRKDSAGQNAARQASTVVFIPGLNF</sequence>
<dbReference type="STRING" id="43989.cce_5026"/>
<dbReference type="Proteomes" id="UP000001203">
    <property type="component" value="Chromosome linear"/>
</dbReference>
<dbReference type="RefSeq" id="WP_009546215.1">
    <property type="nucleotide sequence ID" value="NC_010547.1"/>
</dbReference>
<dbReference type="EMBL" id="CP000807">
    <property type="protein sequence ID" value="ACB54372.1"/>
    <property type="molecule type" value="Genomic_DNA"/>
</dbReference>
<gene>
    <name evidence="1" type="ordered locus">cce_5026</name>
</gene>
<dbReference type="AlphaFoldDB" id="B1X2L1"/>